<evidence type="ECO:0000256" key="7">
    <source>
        <dbReference type="SAM" id="Phobius"/>
    </source>
</evidence>
<organism evidence="9 10">
    <name type="scientific">Janthinobacterium agaricidamnosum</name>
    <dbReference type="NCBI Taxonomy" id="55508"/>
    <lineage>
        <taxon>Bacteria</taxon>
        <taxon>Pseudomonadati</taxon>
        <taxon>Pseudomonadota</taxon>
        <taxon>Betaproteobacteria</taxon>
        <taxon>Burkholderiales</taxon>
        <taxon>Oxalobacteraceae</taxon>
        <taxon>Janthinobacterium</taxon>
    </lineage>
</organism>
<dbReference type="AlphaFoldDB" id="A0A3G2EJ34"/>
<dbReference type="Gene3D" id="1.10.287.130">
    <property type="match status" value="1"/>
</dbReference>
<evidence type="ECO:0000313" key="10">
    <source>
        <dbReference type="Proteomes" id="UP000279594"/>
    </source>
</evidence>
<dbReference type="PROSITE" id="PS50885">
    <property type="entry name" value="HAMP"/>
    <property type="match status" value="1"/>
</dbReference>
<keyword evidence="7" id="KW-0472">Membrane</keyword>
<proteinExistence type="predicted"/>
<evidence type="ECO:0000256" key="3">
    <source>
        <dbReference type="ARBA" id="ARBA00022553"/>
    </source>
</evidence>
<feature type="transmembrane region" description="Helical" evidence="7">
    <location>
        <begin position="9"/>
        <end position="34"/>
    </location>
</feature>
<evidence type="ECO:0000259" key="8">
    <source>
        <dbReference type="PROSITE" id="PS50885"/>
    </source>
</evidence>
<dbReference type="EC" id="2.7.13.3" evidence="2"/>
<dbReference type="SUPFAM" id="SSF158472">
    <property type="entry name" value="HAMP domain-like"/>
    <property type="match status" value="1"/>
</dbReference>
<keyword evidence="10" id="KW-1185">Reference proteome</keyword>
<keyword evidence="3" id="KW-0597">Phosphoprotein</keyword>
<dbReference type="CDD" id="cd00082">
    <property type="entry name" value="HisKA"/>
    <property type="match status" value="1"/>
</dbReference>
<reference evidence="9 10" key="1">
    <citation type="submission" date="2018-10" db="EMBL/GenBank/DDBJ databases">
        <title>Effects of UV and annual dynamics of microbial communities in freshwater RAS systems.</title>
        <authorList>
            <person name="Bekkelund A.K."/>
            <person name="Hansen B.R."/>
            <person name="Stokken H."/>
            <person name="Eriksen B.F."/>
            <person name="Kashulin N.A."/>
        </authorList>
    </citation>
    <scope>NUCLEOTIDE SEQUENCE [LARGE SCALE GENOMIC DNA]</scope>
    <source>
        <strain evidence="9 10">BHSEK</strain>
    </source>
</reference>
<evidence type="ECO:0000256" key="4">
    <source>
        <dbReference type="ARBA" id="ARBA00022679"/>
    </source>
</evidence>
<dbReference type="CDD" id="cd06225">
    <property type="entry name" value="HAMP"/>
    <property type="match status" value="1"/>
</dbReference>
<evidence type="ECO:0000256" key="1">
    <source>
        <dbReference type="ARBA" id="ARBA00000085"/>
    </source>
</evidence>
<evidence type="ECO:0000313" key="9">
    <source>
        <dbReference type="EMBL" id="AYM79646.1"/>
    </source>
</evidence>
<keyword evidence="6" id="KW-0902">Two-component regulatory system</keyword>
<keyword evidence="4" id="KW-0808">Transferase</keyword>
<feature type="transmembrane region" description="Helical" evidence="7">
    <location>
        <begin position="138"/>
        <end position="161"/>
    </location>
</feature>
<dbReference type="SMART" id="SM00388">
    <property type="entry name" value="HisKA"/>
    <property type="match status" value="1"/>
</dbReference>
<keyword evidence="7" id="KW-0812">Transmembrane</keyword>
<dbReference type="SUPFAM" id="SSF47384">
    <property type="entry name" value="Homodimeric domain of signal transducing histidine kinase"/>
    <property type="match status" value="1"/>
</dbReference>
<dbReference type="RefSeq" id="WP_121671130.1">
    <property type="nucleotide sequence ID" value="NZ_CP033019.1"/>
</dbReference>
<dbReference type="GO" id="GO:0005886">
    <property type="term" value="C:plasma membrane"/>
    <property type="evidence" value="ECO:0007669"/>
    <property type="project" value="TreeGrafter"/>
</dbReference>
<dbReference type="Gene3D" id="6.10.340.10">
    <property type="match status" value="1"/>
</dbReference>
<evidence type="ECO:0000256" key="6">
    <source>
        <dbReference type="ARBA" id="ARBA00023012"/>
    </source>
</evidence>
<keyword evidence="5 9" id="KW-0418">Kinase</keyword>
<dbReference type="PANTHER" id="PTHR45436">
    <property type="entry name" value="SENSOR HISTIDINE KINASE YKOH"/>
    <property type="match status" value="1"/>
</dbReference>
<dbReference type="InterPro" id="IPR050428">
    <property type="entry name" value="TCS_sensor_his_kinase"/>
</dbReference>
<dbReference type="GO" id="GO:0000155">
    <property type="term" value="F:phosphorelay sensor kinase activity"/>
    <property type="evidence" value="ECO:0007669"/>
    <property type="project" value="InterPro"/>
</dbReference>
<dbReference type="Pfam" id="PF00672">
    <property type="entry name" value="HAMP"/>
    <property type="match status" value="1"/>
</dbReference>
<comment type="catalytic activity">
    <reaction evidence="1">
        <text>ATP + protein L-histidine = ADP + protein N-phospho-L-histidine.</text>
        <dbReference type="EC" id="2.7.13.3"/>
    </reaction>
</comment>
<evidence type="ECO:0000256" key="5">
    <source>
        <dbReference type="ARBA" id="ARBA00022777"/>
    </source>
</evidence>
<sequence length="407" mass="44807">MVRSIRQRLFAALAGFTVLLCLCYTGLALVIAYVTEDMLVQRLLEREAAVVSQRLRQHGELTPSGSDLITVYGRYLDLPQAVRAHVPPSAPRGEVFTTTGQHYHVLALDLAAAGQPQRAYLLADVAPVLVVQRLVREVGGVVAGVALALIALALLQAYWLARRLVLPLQRLAQEARQLAPGGAVHFSERDRPDEIGFLARRLETTFAELQTVLRREQAFARDVSHELRTPLTLMHNSLALAGAQPLAADGQVQLRQGVDDMRATIEVLFALARAEQLPGQVVELRACIEQCLLRLLDEHPWDASLLTLDLPERLEVVGNPPLTMLLINNCLANALFHGGPACRINIAFAQGCLSISNTVQAGQPRRVQGFAHGQSLLGRVAQAMRWDIRFHPGEAHYRVDIIPLQIR</sequence>
<dbReference type="InterPro" id="IPR003661">
    <property type="entry name" value="HisK_dim/P_dom"/>
</dbReference>
<protein>
    <recommendedName>
        <fullName evidence="2">histidine kinase</fullName>
        <ecNumber evidence="2">2.7.13.3</ecNumber>
    </recommendedName>
</protein>
<dbReference type="InterPro" id="IPR003660">
    <property type="entry name" value="HAMP_dom"/>
</dbReference>
<dbReference type="Proteomes" id="UP000279594">
    <property type="component" value="Chromosome"/>
</dbReference>
<evidence type="ECO:0000256" key="2">
    <source>
        <dbReference type="ARBA" id="ARBA00012438"/>
    </source>
</evidence>
<dbReference type="InterPro" id="IPR036097">
    <property type="entry name" value="HisK_dim/P_sf"/>
</dbReference>
<dbReference type="PANTHER" id="PTHR45436:SF16">
    <property type="entry name" value="HISTIDINE KINASE"/>
    <property type="match status" value="1"/>
</dbReference>
<name>A0A3G2EJ34_9BURK</name>
<feature type="domain" description="HAMP" evidence="8">
    <location>
        <begin position="162"/>
        <end position="214"/>
    </location>
</feature>
<accession>A0A3G2EJ34</accession>
<gene>
    <name evidence="9" type="ORF">D9M09_16735</name>
</gene>
<dbReference type="EMBL" id="CP033019">
    <property type="protein sequence ID" value="AYM79646.1"/>
    <property type="molecule type" value="Genomic_DNA"/>
</dbReference>
<keyword evidence="7" id="KW-1133">Transmembrane helix</keyword>